<reference evidence="2 3" key="1">
    <citation type="submission" date="2023-04" db="EMBL/GenBank/DDBJ databases">
        <title>Genome of Basidiobolus ranarum AG-B5.</title>
        <authorList>
            <person name="Stajich J.E."/>
            <person name="Carter-House D."/>
            <person name="Gryganskyi A."/>
        </authorList>
    </citation>
    <scope>NUCLEOTIDE SEQUENCE [LARGE SCALE GENOMIC DNA]</scope>
    <source>
        <strain evidence="2 3">AG-B5</strain>
    </source>
</reference>
<dbReference type="InterPro" id="IPR019384">
    <property type="entry name" value="FHIP"/>
</dbReference>
<feature type="compositionally biased region" description="Polar residues" evidence="1">
    <location>
        <begin position="667"/>
        <end position="684"/>
    </location>
</feature>
<dbReference type="Pfam" id="PF10257">
    <property type="entry name" value="RAI16-like"/>
    <property type="match status" value="1"/>
</dbReference>
<name>A0ABR2WGW2_9FUNG</name>
<dbReference type="PANTHER" id="PTHR21705">
    <property type="entry name" value="RAI16 PROTEIN-RELATED"/>
    <property type="match status" value="1"/>
</dbReference>
<proteinExistence type="predicted"/>
<feature type="compositionally biased region" description="Polar residues" evidence="1">
    <location>
        <begin position="194"/>
        <end position="211"/>
    </location>
</feature>
<feature type="region of interest" description="Disordered" evidence="1">
    <location>
        <begin position="188"/>
        <end position="211"/>
    </location>
</feature>
<evidence type="ECO:0000256" key="1">
    <source>
        <dbReference type="SAM" id="MobiDB-lite"/>
    </source>
</evidence>
<evidence type="ECO:0000313" key="2">
    <source>
        <dbReference type="EMBL" id="KAK9760757.1"/>
    </source>
</evidence>
<feature type="region of interest" description="Disordered" evidence="1">
    <location>
        <begin position="667"/>
        <end position="708"/>
    </location>
</feature>
<dbReference type="Proteomes" id="UP001479436">
    <property type="component" value="Unassembled WGS sequence"/>
</dbReference>
<comment type="caution">
    <text evidence="2">The sequence shown here is derived from an EMBL/GenBank/DDBJ whole genome shotgun (WGS) entry which is preliminary data.</text>
</comment>
<organism evidence="2 3">
    <name type="scientific">Basidiobolus ranarum</name>
    <dbReference type="NCBI Taxonomy" id="34480"/>
    <lineage>
        <taxon>Eukaryota</taxon>
        <taxon>Fungi</taxon>
        <taxon>Fungi incertae sedis</taxon>
        <taxon>Zoopagomycota</taxon>
        <taxon>Entomophthoromycotina</taxon>
        <taxon>Basidiobolomycetes</taxon>
        <taxon>Basidiobolales</taxon>
        <taxon>Basidiobolaceae</taxon>
        <taxon>Basidiobolus</taxon>
    </lineage>
</organism>
<accession>A0ABR2WGW2</accession>
<dbReference type="EMBL" id="JASJQH010001822">
    <property type="protein sequence ID" value="KAK9760757.1"/>
    <property type="molecule type" value="Genomic_DNA"/>
</dbReference>
<sequence length="827" mass="94231">MDYFSRFKYKVVGPKNRPNQALQLTKFRECWRTIQNALEYPNVNPDVKVAKLFKTIVDLLVQEEIRTEEGTTGLCMEYLLKNNVLSKLVVLSGKNSPNGIRGEVIRLISSMINLLDDKFLVHNAAHAPTLKIINDCMDRREWRENYADDLVDLMYNICSKIHGYPELLHIFFHDKQWLTVPQKSNARRAKEPVTVSSPDLSKNSSPESVNLSHNGRREYEFGFFKHLMEFIHKEGKTGDIARTGLLFLMDITDSGLRDFILTGDFCAIIAAGLGAFYSQLPRKLVIEVSSEHASSNHNASRPEEIQVSETSNSPEFQMMLESFLKYLDFTQEVLVRCSSGSICNLLLENTKTLFLENILYPSLLECSDMDGSAVAVITYLDILVQSIKNNELNVMIVSYLVNSDPSKFPSCVSHTEISDTKAQHMSAANGSSHHMTIPPLLPYNMKDLIFSNLRSTSQPAVIASLKLLKTMLTRHCFYTLSFLDIEFIPPLEESIGEKSYTPVVDHLRVLSRYLSLISLIDPSHEKRISVRGYGDYLVDAETSMEYHERYHRDDMAHMRPKNPLVEGKKKRHARTMSIRYSNLEVTKNLSLEEKPMEVTSTPLQNLGKCGHCKHRIQSTDHMMHVLIGLLSGYFGQSCELNLAVTGVLIAVISCPCRDLEGWVSSKNEALTPSSSRNSRYSPTFSELKESEEYDTQPPGLIYDDESSDEEMDVYSQEGDYSRIRSFEDPTFFAVLEELSNQVVRYRRELFGFDQQFRMRREELLSLGGGSTRNALRISNEKEMNLNAKSKSFEEVVDNAIILSEVIKEVVSIVQVRRSFGVNEVWYI</sequence>
<gene>
    <name evidence="2" type="ORF">K7432_014876</name>
</gene>
<keyword evidence="3" id="KW-1185">Reference proteome</keyword>
<dbReference type="PANTHER" id="PTHR21705:SF11">
    <property type="entry name" value="FHIP FAMILY PROTEIN CG3558"/>
    <property type="match status" value="1"/>
</dbReference>
<evidence type="ECO:0000313" key="3">
    <source>
        <dbReference type="Proteomes" id="UP001479436"/>
    </source>
</evidence>
<protein>
    <submittedName>
        <fullName evidence="2">Uncharacterized protein</fullName>
    </submittedName>
</protein>